<dbReference type="AlphaFoldDB" id="A0AAV7LPL0"/>
<evidence type="ECO:0000313" key="2">
    <source>
        <dbReference type="Proteomes" id="UP001066276"/>
    </source>
</evidence>
<keyword evidence="2" id="KW-1185">Reference proteome</keyword>
<sequence length="162" mass="17908">MGGRGQAVDNGGRELKKLRVAAGLSGAIWWGQRARDTLQVTGEEPERHRNILVLRAYLLERRAEELVRGHVGRRTVVLGRAEVRPFCVARCGRQRRDLCTGAASRQGSPTNAVAPVEVRIRQQVRRVGGLLVGASREQDKDPDWACRAPWGLAGVRSRLGRT</sequence>
<accession>A0AAV7LPL0</accession>
<reference evidence="1" key="1">
    <citation type="journal article" date="2022" name="bioRxiv">
        <title>Sequencing and chromosome-scale assembly of the giantPleurodeles waltlgenome.</title>
        <authorList>
            <person name="Brown T."/>
            <person name="Elewa A."/>
            <person name="Iarovenko S."/>
            <person name="Subramanian E."/>
            <person name="Araus A.J."/>
            <person name="Petzold A."/>
            <person name="Susuki M."/>
            <person name="Suzuki K.-i.T."/>
            <person name="Hayashi T."/>
            <person name="Toyoda A."/>
            <person name="Oliveira C."/>
            <person name="Osipova E."/>
            <person name="Leigh N.D."/>
            <person name="Simon A."/>
            <person name="Yun M.H."/>
        </authorList>
    </citation>
    <scope>NUCLEOTIDE SEQUENCE</scope>
    <source>
        <strain evidence="1">20211129_DDA</strain>
        <tissue evidence="1">Liver</tissue>
    </source>
</reference>
<protein>
    <submittedName>
        <fullName evidence="1">Uncharacterized protein</fullName>
    </submittedName>
</protein>
<proteinExistence type="predicted"/>
<comment type="caution">
    <text evidence="1">The sequence shown here is derived from an EMBL/GenBank/DDBJ whole genome shotgun (WGS) entry which is preliminary data.</text>
</comment>
<gene>
    <name evidence="1" type="ORF">NDU88_002556</name>
</gene>
<dbReference type="Proteomes" id="UP001066276">
    <property type="component" value="Chromosome 11"/>
</dbReference>
<evidence type="ECO:0000313" key="1">
    <source>
        <dbReference type="EMBL" id="KAJ1089405.1"/>
    </source>
</evidence>
<dbReference type="EMBL" id="JANPWB010000015">
    <property type="protein sequence ID" value="KAJ1089405.1"/>
    <property type="molecule type" value="Genomic_DNA"/>
</dbReference>
<organism evidence="1 2">
    <name type="scientific">Pleurodeles waltl</name>
    <name type="common">Iberian ribbed newt</name>
    <dbReference type="NCBI Taxonomy" id="8319"/>
    <lineage>
        <taxon>Eukaryota</taxon>
        <taxon>Metazoa</taxon>
        <taxon>Chordata</taxon>
        <taxon>Craniata</taxon>
        <taxon>Vertebrata</taxon>
        <taxon>Euteleostomi</taxon>
        <taxon>Amphibia</taxon>
        <taxon>Batrachia</taxon>
        <taxon>Caudata</taxon>
        <taxon>Salamandroidea</taxon>
        <taxon>Salamandridae</taxon>
        <taxon>Pleurodelinae</taxon>
        <taxon>Pleurodeles</taxon>
    </lineage>
</organism>
<name>A0AAV7LPL0_PLEWA</name>